<dbReference type="PANTHER" id="PTHR11707:SF28">
    <property type="entry name" value="60 KDA LYSOPHOSPHOLIPASE"/>
    <property type="match status" value="1"/>
</dbReference>
<dbReference type="Pfam" id="PF00710">
    <property type="entry name" value="Asparaginase"/>
    <property type="match status" value="1"/>
</dbReference>
<dbReference type="Pfam" id="PF17763">
    <property type="entry name" value="Asparaginase_C"/>
    <property type="match status" value="1"/>
</dbReference>
<evidence type="ECO:0000259" key="5">
    <source>
        <dbReference type="Pfam" id="PF17763"/>
    </source>
</evidence>
<evidence type="ECO:0000313" key="6">
    <source>
        <dbReference type="Proteomes" id="UP000515208"/>
    </source>
</evidence>
<dbReference type="OrthoDB" id="542841at2759"/>
<dbReference type="CDD" id="cd08963">
    <property type="entry name" value="L-asparaginase_I"/>
    <property type="match status" value="1"/>
</dbReference>
<dbReference type="SMART" id="SM00870">
    <property type="entry name" value="Asparaginase"/>
    <property type="match status" value="1"/>
</dbReference>
<dbReference type="GO" id="GO:0004067">
    <property type="term" value="F:asparaginase activity"/>
    <property type="evidence" value="ECO:0007669"/>
    <property type="project" value="UniProtKB-UniRule"/>
</dbReference>
<feature type="domain" description="L-asparaginase N-terminal" evidence="4">
    <location>
        <begin position="11"/>
        <end position="218"/>
    </location>
</feature>
<dbReference type="SUPFAM" id="SSF53774">
    <property type="entry name" value="Glutaminase/Asparaginase"/>
    <property type="match status" value="1"/>
</dbReference>
<dbReference type="InterPro" id="IPR040919">
    <property type="entry name" value="Asparaginase_C"/>
</dbReference>
<accession>A0A6P3ICZ4</accession>
<evidence type="ECO:0000313" key="7">
    <source>
        <dbReference type="RefSeq" id="XP_010849709.1"/>
    </source>
</evidence>
<dbReference type="SFLD" id="SFLDS00057">
    <property type="entry name" value="Glutaminase/Asparaginase"/>
    <property type="match status" value="1"/>
</dbReference>
<dbReference type="InterPro" id="IPR002110">
    <property type="entry name" value="Ankyrin_rpt"/>
</dbReference>
<reference evidence="7" key="1">
    <citation type="submission" date="2025-08" db="UniProtKB">
        <authorList>
            <consortium name="RefSeq"/>
        </authorList>
    </citation>
    <scope>IDENTIFICATION</scope>
    <source>
        <tissue evidence="7">Blood</tissue>
    </source>
</reference>
<dbReference type="PROSITE" id="PS50297">
    <property type="entry name" value="ANK_REP_REGION"/>
    <property type="match status" value="2"/>
</dbReference>
<evidence type="ECO:0000256" key="2">
    <source>
        <dbReference type="PROSITE-ProRule" id="PRU00023"/>
    </source>
</evidence>
<dbReference type="Gene3D" id="3.40.50.1170">
    <property type="entry name" value="L-asparaginase, N-terminal domain"/>
    <property type="match status" value="1"/>
</dbReference>
<dbReference type="Proteomes" id="UP000515208">
    <property type="component" value="Unplaced"/>
</dbReference>
<feature type="domain" description="Asparaginase/glutaminase C-terminal" evidence="5">
    <location>
        <begin position="237"/>
        <end position="298"/>
    </location>
</feature>
<sequence length="619" mass="65475">MARAAGPERRLLAVYTGGTIGMRSERGVLVPGRGLAAVLKMLPMFHDEEHARARGLPEDTLVLPPASPDQRVIYTVLECQPLFDSSDMTITEWVQIAQTIESHYARYDGFVVIHGTDTMAFAASVLSFVLENLQKTVILTGAQVPIHALWNDGRENLLGALLLAGQYVIPEVCLFFQNQLFRGNRVTKVDARRFAAFCSPNLPPLATVGADVTISQELVRRVRGQGRLVVHSSMEQNVGLLRLYPGIPASLVRAFLQPPMKGVVMETFGSGNGPTKPDLLQELRAAAERGLVIVNCTHWYPHPSASPAGPSGWAEATRAQGDPKLEAGGSGGTLCWGLGVPGPPGGSGLLGPGSGELPGSFCVYLPSPPHVPQLLARDLRGEMTPPTVDEPRPSLRGGVLGRGVAQLLSLRQALQVLVELGSDRSLEDFSGQTPLHAAARAGQAGAVTMLLQRGLDVNARDKGGLSPLLLAVGGRYLTAGTVVGVQARALPGAGPGQSCLRGAFGVPVVTWLPRAEPGGTEDTCFPEPHPFRPGPSVETCRAESLLRPWRPEQLASRADCEGLRAWGQAGADLRQPGYDGRSALHVAEVAGNLEVVALLQNLRGAAGDQAPGPEVLPGV</sequence>
<dbReference type="InterPro" id="IPR027474">
    <property type="entry name" value="L-asparaginase_N"/>
</dbReference>
<feature type="repeat" description="ANK" evidence="2">
    <location>
        <begin position="430"/>
        <end position="462"/>
    </location>
</feature>
<proteinExistence type="predicted"/>
<keyword evidence="2" id="KW-0040">ANK repeat</keyword>
<organism evidence="6 7">
    <name type="scientific">Bison bison bison</name>
    <name type="common">North American plains bison</name>
    <dbReference type="NCBI Taxonomy" id="43346"/>
    <lineage>
        <taxon>Eukaryota</taxon>
        <taxon>Metazoa</taxon>
        <taxon>Chordata</taxon>
        <taxon>Craniata</taxon>
        <taxon>Vertebrata</taxon>
        <taxon>Euteleostomi</taxon>
        <taxon>Mammalia</taxon>
        <taxon>Eutheria</taxon>
        <taxon>Laurasiatheria</taxon>
        <taxon>Artiodactyla</taxon>
        <taxon>Ruminantia</taxon>
        <taxon>Pecora</taxon>
        <taxon>Bovidae</taxon>
        <taxon>Bovinae</taxon>
        <taxon>Bison</taxon>
    </lineage>
</organism>
<dbReference type="FunFam" id="3.40.50.1170:FF:000003">
    <property type="entry name" value="60 kDa lysophospholipase"/>
    <property type="match status" value="1"/>
</dbReference>
<dbReference type="SUPFAM" id="SSF48403">
    <property type="entry name" value="Ankyrin repeat"/>
    <property type="match status" value="1"/>
</dbReference>
<dbReference type="InterPro" id="IPR036152">
    <property type="entry name" value="Asp/glu_Ase-like_sf"/>
</dbReference>
<dbReference type="PROSITE" id="PS50088">
    <property type="entry name" value="ANK_REPEAT"/>
    <property type="match status" value="2"/>
</dbReference>
<dbReference type="PIRSF" id="PIRSF500176">
    <property type="entry name" value="L_ASNase"/>
    <property type="match status" value="1"/>
</dbReference>
<dbReference type="InterPro" id="IPR037152">
    <property type="entry name" value="L-asparaginase_N_sf"/>
</dbReference>
<evidence type="ECO:0000256" key="3">
    <source>
        <dbReference type="PROSITE-ProRule" id="PRU10100"/>
    </source>
</evidence>
<dbReference type="PIRSF" id="PIRSF001220">
    <property type="entry name" value="L-ASNase_gatD"/>
    <property type="match status" value="1"/>
</dbReference>
<dbReference type="InterPro" id="IPR027473">
    <property type="entry name" value="L-asparaginase_C"/>
</dbReference>
<dbReference type="RefSeq" id="XP_010849709.1">
    <property type="nucleotide sequence ID" value="XM_010851407.1"/>
</dbReference>
<dbReference type="InterPro" id="IPR006034">
    <property type="entry name" value="Asparaginase/glutaminase-like"/>
</dbReference>
<protein>
    <recommendedName>
        <fullName evidence="1">asparaginase</fullName>
        <ecNumber evidence="1">3.5.1.1</ecNumber>
    </recommendedName>
</protein>
<dbReference type="InterPro" id="IPR041725">
    <property type="entry name" value="L-asparaginase_I"/>
</dbReference>
<dbReference type="CTD" id="374569"/>
<dbReference type="SMART" id="SM00248">
    <property type="entry name" value="ANK"/>
    <property type="match status" value="2"/>
</dbReference>
<dbReference type="PANTHER" id="PTHR11707">
    <property type="entry name" value="L-ASPARAGINASE"/>
    <property type="match status" value="1"/>
</dbReference>
<evidence type="ECO:0000259" key="4">
    <source>
        <dbReference type="Pfam" id="PF00710"/>
    </source>
</evidence>
<dbReference type="PROSITE" id="PS51732">
    <property type="entry name" value="ASN_GLN_ASE_3"/>
    <property type="match status" value="1"/>
</dbReference>
<dbReference type="KEGG" id="bbis:104996986"/>
<dbReference type="InterPro" id="IPR027475">
    <property type="entry name" value="Asparaginase/glutaminase_AS2"/>
</dbReference>
<dbReference type="EC" id="3.5.1.1" evidence="1"/>
<dbReference type="Gene3D" id="1.25.40.20">
    <property type="entry name" value="Ankyrin repeat-containing domain"/>
    <property type="match status" value="2"/>
</dbReference>
<dbReference type="Pfam" id="PF13857">
    <property type="entry name" value="Ank_5"/>
    <property type="match status" value="1"/>
</dbReference>
<dbReference type="GO" id="GO:0009066">
    <property type="term" value="P:aspartate family amino acid metabolic process"/>
    <property type="evidence" value="ECO:0007669"/>
    <property type="project" value="UniProtKB-ARBA"/>
</dbReference>
<gene>
    <name evidence="7" type="primary">ASPG</name>
</gene>
<evidence type="ECO:0000256" key="1">
    <source>
        <dbReference type="ARBA" id="ARBA00012920"/>
    </source>
</evidence>
<dbReference type="PROSITE" id="PS00917">
    <property type="entry name" value="ASN_GLN_ASE_2"/>
    <property type="match status" value="1"/>
</dbReference>
<feature type="repeat" description="ANK" evidence="2">
    <location>
        <begin position="579"/>
        <end position="599"/>
    </location>
</feature>
<name>A0A6P3ICZ4_BISBB</name>
<dbReference type="GeneID" id="104996986"/>
<dbReference type="PRINTS" id="PR00139">
    <property type="entry name" value="ASNGLNASE"/>
</dbReference>
<feature type="active site" evidence="3">
    <location>
        <position position="116"/>
    </location>
</feature>
<dbReference type="AlphaFoldDB" id="A0A6P3ICZ4"/>
<dbReference type="Gene3D" id="3.40.50.40">
    <property type="match status" value="1"/>
</dbReference>
<dbReference type="InterPro" id="IPR036770">
    <property type="entry name" value="Ankyrin_rpt-contain_sf"/>
</dbReference>
<keyword evidence="6" id="KW-1185">Reference proteome</keyword>